<feature type="transmembrane region" description="Helical" evidence="1">
    <location>
        <begin position="50"/>
        <end position="71"/>
    </location>
</feature>
<dbReference type="SUPFAM" id="SSF81343">
    <property type="entry name" value="Fumarate reductase respiratory complex transmembrane subunits"/>
    <property type="match status" value="1"/>
</dbReference>
<dbReference type="GO" id="GO:0016020">
    <property type="term" value="C:membrane"/>
    <property type="evidence" value="ECO:0007669"/>
    <property type="project" value="InterPro"/>
</dbReference>
<dbReference type="AlphaFoldDB" id="A0A5F1YGL4"/>
<feature type="transmembrane region" description="Helical" evidence="1">
    <location>
        <begin position="168"/>
        <end position="186"/>
    </location>
</feature>
<sequence length="206" mass="23179">MTLKKIHSFSGILLAFFIGIHLKNHLSALWGIETHTAFMEILRAVYRNPFVEFFLLSSVVIQIVSGPVLIFRRLKSEEIPVDLLQIASGLYLAFFLTIHVSAVMTGRFFLHLDTNFYFGAAGINRFPFNLFFIPYYSLAVLSVFAHVASIHRQKRKADVFGLSPRSQANLILILGCFTLCLLMFALTDGFRGVEIPAAYRVLTGGK</sequence>
<dbReference type="RefSeq" id="WP_135590733.1">
    <property type="nucleotide sequence ID" value="NZ_RQEZ01000062.1"/>
</dbReference>
<protein>
    <submittedName>
        <fullName evidence="2">Uncharacterized protein</fullName>
    </submittedName>
</protein>
<feature type="transmembrane region" description="Helical" evidence="1">
    <location>
        <begin position="83"/>
        <end position="110"/>
    </location>
</feature>
<organism evidence="2 3">
    <name type="scientific">Leptospira gomenensis</name>
    <dbReference type="NCBI Taxonomy" id="2484974"/>
    <lineage>
        <taxon>Bacteria</taxon>
        <taxon>Pseudomonadati</taxon>
        <taxon>Spirochaetota</taxon>
        <taxon>Spirochaetia</taxon>
        <taxon>Leptospirales</taxon>
        <taxon>Leptospiraceae</taxon>
        <taxon>Leptospira</taxon>
    </lineage>
</organism>
<dbReference type="Proteomes" id="UP000298277">
    <property type="component" value="Unassembled WGS sequence"/>
</dbReference>
<gene>
    <name evidence="2" type="ORF">EHQ17_00080</name>
</gene>
<dbReference type="EMBL" id="RQFA01000004">
    <property type="protein sequence ID" value="TGK39351.1"/>
    <property type="molecule type" value="Genomic_DNA"/>
</dbReference>
<keyword evidence="1" id="KW-0812">Transmembrane</keyword>
<proteinExistence type="predicted"/>
<evidence type="ECO:0000313" key="2">
    <source>
        <dbReference type="EMBL" id="TGK39351.1"/>
    </source>
</evidence>
<keyword evidence="3" id="KW-1185">Reference proteome</keyword>
<feature type="transmembrane region" description="Helical" evidence="1">
    <location>
        <begin position="12"/>
        <end position="30"/>
    </location>
</feature>
<comment type="caution">
    <text evidence="2">The sequence shown here is derived from an EMBL/GenBank/DDBJ whole genome shotgun (WGS) entry which is preliminary data.</text>
</comment>
<dbReference type="InterPro" id="IPR034804">
    <property type="entry name" value="SQR/QFR_C/D"/>
</dbReference>
<evidence type="ECO:0000313" key="3">
    <source>
        <dbReference type="Proteomes" id="UP000298277"/>
    </source>
</evidence>
<reference evidence="2" key="1">
    <citation type="journal article" date="2019" name="PLoS Negl. Trop. Dis.">
        <title>Revisiting the worldwide diversity of Leptospira species in the environment.</title>
        <authorList>
            <person name="Vincent A.T."/>
            <person name="Schiettekatte O."/>
            <person name="Bourhy P."/>
            <person name="Veyrier F.J."/>
            <person name="Picardeau M."/>
        </authorList>
    </citation>
    <scope>NUCLEOTIDE SEQUENCE [LARGE SCALE GENOMIC DNA]</scope>
    <source>
        <strain evidence="2">201800299</strain>
    </source>
</reference>
<keyword evidence="1" id="KW-0472">Membrane</keyword>
<keyword evidence="1" id="KW-1133">Transmembrane helix</keyword>
<name>A0A5F1YGL4_9LEPT</name>
<feature type="transmembrane region" description="Helical" evidence="1">
    <location>
        <begin position="130"/>
        <end position="148"/>
    </location>
</feature>
<accession>A0A5F1YGL4</accession>
<evidence type="ECO:0000256" key="1">
    <source>
        <dbReference type="SAM" id="Phobius"/>
    </source>
</evidence>
<dbReference type="Gene3D" id="1.20.1300.10">
    <property type="entry name" value="Fumarate reductase/succinate dehydrogenase, transmembrane subunit"/>
    <property type="match status" value="1"/>
</dbReference>
<dbReference type="OrthoDB" id="6868340at2"/>